<dbReference type="EMBL" id="CAVMJV010000001">
    <property type="protein sequence ID" value="CAK5006832.1"/>
    <property type="molecule type" value="Genomic_DNA"/>
</dbReference>
<dbReference type="Proteomes" id="UP001497535">
    <property type="component" value="Unassembled WGS sequence"/>
</dbReference>
<comment type="caution">
    <text evidence="1">The sequence shown here is derived from an EMBL/GenBank/DDBJ whole genome shotgun (WGS) entry which is preliminary data.</text>
</comment>
<sequence>MVSKRNNRTQMCLTADERYDQQNSLQRHTSNDTSTKRINGNSGRTSSSSSSEHFCMDESAGTSSASSASTNNNNLVVAVNEHGQLVCANYFTQVPVLSRSRPCWARLKYQPTIESLHDEIMDLYNWLKPTAEEIWSRRLLFNRTSDIIKGIWPDSNVQMFGSVATNSFLPSSDIDICVRTTNSIQIPEDLHKVADVLKGFHFENIHVLDKTAFPLVKCTDQLTQLNIDINFNIGGRIDKTVRWIRDKLDFMPHMEPLLLVLKLFLAQRGLNNPYTGGLPSYALVVMLVHYLEYIRLKNKSDAAHKDSYDYMTLIGRKPLGLLLHYFFFYFYCFDYSELGIKVRNRLSASLVLHKKELIEELGEEIFYSSPVFICDPCERGNNLGRSAHNILVIFCSLFYNFLLKTIRQAFYDAFRTIGTTFNHCSQLSPYLKNLYCGPLLTLLITDELLSGRKRNIHRLRELLSGSCRGHQNSILSLDSNKNVVETTNNKHEEKKEKQD</sequence>
<organism evidence="1 2">
    <name type="scientific">Meloidogyne enterolobii</name>
    <name type="common">Root-knot nematode worm</name>
    <name type="synonym">Meloidogyne mayaguensis</name>
    <dbReference type="NCBI Taxonomy" id="390850"/>
    <lineage>
        <taxon>Eukaryota</taxon>
        <taxon>Metazoa</taxon>
        <taxon>Ecdysozoa</taxon>
        <taxon>Nematoda</taxon>
        <taxon>Chromadorea</taxon>
        <taxon>Rhabditida</taxon>
        <taxon>Tylenchina</taxon>
        <taxon>Tylenchomorpha</taxon>
        <taxon>Tylenchoidea</taxon>
        <taxon>Meloidogynidae</taxon>
        <taxon>Meloidogyninae</taxon>
        <taxon>Meloidogyne</taxon>
    </lineage>
</organism>
<protein>
    <submittedName>
        <fullName evidence="1">Uncharacterized protein</fullName>
    </submittedName>
</protein>
<evidence type="ECO:0000313" key="2">
    <source>
        <dbReference type="Proteomes" id="UP001497535"/>
    </source>
</evidence>
<reference evidence="1" key="1">
    <citation type="submission" date="2023-11" db="EMBL/GenBank/DDBJ databases">
        <authorList>
            <person name="Poullet M."/>
        </authorList>
    </citation>
    <scope>NUCLEOTIDE SEQUENCE</scope>
    <source>
        <strain evidence="1">E1834</strain>
    </source>
</reference>
<keyword evidence="2" id="KW-1185">Reference proteome</keyword>
<name>A0ACB0XKZ1_MELEN</name>
<gene>
    <name evidence="1" type="ORF">MENTE1834_LOCUS606</name>
</gene>
<proteinExistence type="predicted"/>
<accession>A0ACB0XKZ1</accession>
<evidence type="ECO:0000313" key="1">
    <source>
        <dbReference type="EMBL" id="CAK5006832.1"/>
    </source>
</evidence>